<accession>A0ACC7NPV2</accession>
<comment type="caution">
    <text evidence="1">The sequence shown here is derived from an EMBL/GenBank/DDBJ whole genome shotgun (WGS) entry which is preliminary data.</text>
</comment>
<evidence type="ECO:0000313" key="2">
    <source>
        <dbReference type="Proteomes" id="UP001629235"/>
    </source>
</evidence>
<gene>
    <name evidence="1" type="ORF">PQR01_39215</name>
</gene>
<dbReference type="EMBL" id="JAQQDW010000186">
    <property type="protein sequence ID" value="MFM0109251.1"/>
    <property type="molecule type" value="Genomic_DNA"/>
</dbReference>
<sequence length="93" mass="9744">MLPIETERTEALDADGVRQHAAEAVSKRALHSSAVETGLRERPTTASVSVGNGKATLQNLAIFRFDTASAICRHSFARLVGHSGVGSSPDSGL</sequence>
<protein>
    <submittedName>
        <fullName evidence="1">Uncharacterized protein</fullName>
    </submittedName>
</protein>
<reference evidence="1 2" key="1">
    <citation type="journal article" date="2024" name="Chem. Sci.">
        <title>Discovery of megapolipeptins by genome mining of a Burkholderiales bacteria collection.</title>
        <authorList>
            <person name="Paulo B.S."/>
            <person name="Recchia M.J.J."/>
            <person name="Lee S."/>
            <person name="Fergusson C.H."/>
            <person name="Romanowski S.B."/>
            <person name="Hernandez A."/>
            <person name="Krull N."/>
            <person name="Liu D.Y."/>
            <person name="Cavanagh H."/>
            <person name="Bos A."/>
            <person name="Gray C.A."/>
            <person name="Murphy B.T."/>
            <person name="Linington R.G."/>
            <person name="Eustaquio A.S."/>
        </authorList>
    </citation>
    <scope>NUCLEOTIDE SEQUENCE [LARGE SCALE GENOMIC DNA]</scope>
    <source>
        <strain evidence="1 2">RL18-126-BIB-B</strain>
    </source>
</reference>
<proteinExistence type="predicted"/>
<dbReference type="Proteomes" id="UP001629235">
    <property type="component" value="Unassembled WGS sequence"/>
</dbReference>
<keyword evidence="2" id="KW-1185">Reference proteome</keyword>
<evidence type="ECO:0000313" key="1">
    <source>
        <dbReference type="EMBL" id="MFM0109251.1"/>
    </source>
</evidence>
<organism evidence="1 2">
    <name type="scientific">Paraburkholderia rhynchosiae</name>
    <dbReference type="NCBI Taxonomy" id="487049"/>
    <lineage>
        <taxon>Bacteria</taxon>
        <taxon>Pseudomonadati</taxon>
        <taxon>Pseudomonadota</taxon>
        <taxon>Betaproteobacteria</taxon>
        <taxon>Burkholderiales</taxon>
        <taxon>Burkholderiaceae</taxon>
        <taxon>Paraburkholderia</taxon>
    </lineage>
</organism>
<name>A0ACC7NPV2_9BURK</name>